<name>A0A0P1AK31_PLAHL</name>
<protein>
    <submittedName>
        <fullName evidence="1">Uncharacterized protein</fullName>
    </submittedName>
</protein>
<reference evidence="2" key="1">
    <citation type="submission" date="2014-09" db="EMBL/GenBank/DDBJ databases">
        <authorList>
            <person name="Sharma Rahul"/>
            <person name="Thines Marco"/>
        </authorList>
    </citation>
    <scope>NUCLEOTIDE SEQUENCE [LARGE SCALE GENOMIC DNA]</scope>
</reference>
<dbReference type="AlphaFoldDB" id="A0A0P1AK31"/>
<organism evidence="1 2">
    <name type="scientific">Plasmopara halstedii</name>
    <name type="common">Downy mildew of sunflower</name>
    <dbReference type="NCBI Taxonomy" id="4781"/>
    <lineage>
        <taxon>Eukaryota</taxon>
        <taxon>Sar</taxon>
        <taxon>Stramenopiles</taxon>
        <taxon>Oomycota</taxon>
        <taxon>Peronosporomycetes</taxon>
        <taxon>Peronosporales</taxon>
        <taxon>Peronosporaceae</taxon>
        <taxon>Plasmopara</taxon>
    </lineage>
</organism>
<dbReference type="GeneID" id="36406227"/>
<dbReference type="Proteomes" id="UP000054928">
    <property type="component" value="Unassembled WGS sequence"/>
</dbReference>
<accession>A0A0P1AK31</accession>
<dbReference type="RefSeq" id="XP_024577371.1">
    <property type="nucleotide sequence ID" value="XM_024726723.1"/>
</dbReference>
<evidence type="ECO:0000313" key="2">
    <source>
        <dbReference type="Proteomes" id="UP000054928"/>
    </source>
</evidence>
<proteinExistence type="predicted"/>
<keyword evidence="2" id="KW-1185">Reference proteome</keyword>
<dbReference type="EMBL" id="CCYD01000524">
    <property type="protein sequence ID" value="CEG41002.1"/>
    <property type="molecule type" value="Genomic_DNA"/>
</dbReference>
<evidence type="ECO:0000313" key="1">
    <source>
        <dbReference type="EMBL" id="CEG41002.1"/>
    </source>
</evidence>
<sequence length="100" mass="11341">MDAAVAPILVNQRPLSIESIQIVEESVNDNTMDEVELKLNTRVQLPLAREDETPTAHELADYDALRPSKENRLVFRLRIEHSRRSRETVSLLDGFGVGDE</sequence>